<protein>
    <submittedName>
        <fullName evidence="2">Uncharacterized protein</fullName>
    </submittedName>
</protein>
<evidence type="ECO:0000313" key="3">
    <source>
        <dbReference type="Proteomes" id="UP000193224"/>
    </source>
</evidence>
<name>A0A1X7BNL6_9RHOB</name>
<dbReference type="EMBL" id="FWXB01000003">
    <property type="protein sequence ID" value="SMC11215.1"/>
    <property type="molecule type" value="Genomic_DNA"/>
</dbReference>
<feature type="transmembrane region" description="Helical" evidence="1">
    <location>
        <begin position="104"/>
        <end position="122"/>
    </location>
</feature>
<accession>A0A1X7BNL6</accession>
<sequence>MNVKDFLTALARSFDPKRDLAEISPRPLLLAKIGVEYVFRLAGFFIVLCLITGMTLAACPSNQVLANLPFILGFLFCFYIAVTTLGLPVFAMITEIENVIARRILGYTTIFVMLAATLYTFAESPIFSLLLSYVGRLFPEAMTCSSGLLQLDPTGI</sequence>
<evidence type="ECO:0000313" key="2">
    <source>
        <dbReference type="EMBL" id="SMC11215.1"/>
    </source>
</evidence>
<feature type="transmembrane region" description="Helical" evidence="1">
    <location>
        <begin position="70"/>
        <end position="92"/>
    </location>
</feature>
<reference evidence="2 3" key="1">
    <citation type="submission" date="2017-03" db="EMBL/GenBank/DDBJ databases">
        <authorList>
            <person name="Afonso C.L."/>
            <person name="Miller P.J."/>
            <person name="Scott M.A."/>
            <person name="Spackman E."/>
            <person name="Goraichik I."/>
            <person name="Dimitrov K.M."/>
            <person name="Suarez D.L."/>
            <person name="Swayne D.E."/>
        </authorList>
    </citation>
    <scope>NUCLEOTIDE SEQUENCE [LARGE SCALE GENOMIC DNA]</scope>
    <source>
        <strain evidence="2 3">CECT 7745</strain>
    </source>
</reference>
<keyword evidence="1" id="KW-0812">Transmembrane</keyword>
<keyword evidence="1" id="KW-1133">Transmembrane helix</keyword>
<proteinExistence type="predicted"/>
<dbReference type="Proteomes" id="UP000193224">
    <property type="component" value="Unassembled WGS sequence"/>
</dbReference>
<feature type="transmembrane region" description="Helical" evidence="1">
    <location>
        <begin position="37"/>
        <end position="58"/>
    </location>
</feature>
<evidence type="ECO:0000256" key="1">
    <source>
        <dbReference type="SAM" id="Phobius"/>
    </source>
</evidence>
<dbReference type="RefSeq" id="WP_085799194.1">
    <property type="nucleotide sequence ID" value="NZ_FWXB01000003.1"/>
</dbReference>
<keyword evidence="1" id="KW-0472">Membrane</keyword>
<gene>
    <name evidence="2" type="ORF">ROA7745_01026</name>
</gene>
<organism evidence="2 3">
    <name type="scientific">Roseovarius aestuarii</name>
    <dbReference type="NCBI Taxonomy" id="475083"/>
    <lineage>
        <taxon>Bacteria</taxon>
        <taxon>Pseudomonadati</taxon>
        <taxon>Pseudomonadota</taxon>
        <taxon>Alphaproteobacteria</taxon>
        <taxon>Rhodobacterales</taxon>
        <taxon>Roseobacteraceae</taxon>
        <taxon>Roseovarius</taxon>
    </lineage>
</organism>
<dbReference type="AlphaFoldDB" id="A0A1X7BNL6"/>
<keyword evidence="3" id="KW-1185">Reference proteome</keyword>